<proteinExistence type="predicted"/>
<dbReference type="Proteomes" id="UP000826661">
    <property type="component" value="Chromosome VI"/>
</dbReference>
<protein>
    <submittedName>
        <fullName evidence="2">Uncharacterized protein</fullName>
    </submittedName>
</protein>
<evidence type="ECO:0000313" key="2">
    <source>
        <dbReference type="EMBL" id="QYT04258.1"/>
    </source>
</evidence>
<dbReference type="EMBL" id="CP075869">
    <property type="protein sequence ID" value="QYT04258.1"/>
    <property type="molecule type" value="Genomic_DNA"/>
</dbReference>
<organism evidence="2 3">
    <name type="scientific">Trichoderma simmonsii</name>
    <dbReference type="NCBI Taxonomy" id="1491479"/>
    <lineage>
        <taxon>Eukaryota</taxon>
        <taxon>Fungi</taxon>
        <taxon>Dikarya</taxon>
        <taxon>Ascomycota</taxon>
        <taxon>Pezizomycotina</taxon>
        <taxon>Sordariomycetes</taxon>
        <taxon>Hypocreomycetidae</taxon>
        <taxon>Hypocreales</taxon>
        <taxon>Hypocreaceae</taxon>
        <taxon>Trichoderma</taxon>
    </lineage>
</organism>
<sequence length="115" mass="12708">MQTFTETDPGTTYPKPIYHRQTASTETAYPATASLVTIQSTHHQPPAHPLQPQSHATLSAASKPHQQQSQRSNLAFLLMQGQRINPKEKKEKNNPAISPLDPASSSPSPTWKEKK</sequence>
<keyword evidence="3" id="KW-1185">Reference proteome</keyword>
<accession>A0A8G0LL09</accession>
<evidence type="ECO:0000256" key="1">
    <source>
        <dbReference type="SAM" id="MobiDB-lite"/>
    </source>
</evidence>
<dbReference type="AlphaFoldDB" id="A0A8G0LL09"/>
<reference evidence="2 3" key="1">
    <citation type="journal article" date="2021" name="BMC Genomics">
        <title>Telomere-to-telomere genome assembly of asparaginase-producing Trichoderma simmonsii.</title>
        <authorList>
            <person name="Chung D."/>
            <person name="Kwon Y.M."/>
            <person name="Yang Y."/>
        </authorList>
    </citation>
    <scope>NUCLEOTIDE SEQUENCE [LARGE SCALE GENOMIC DNA]</scope>
    <source>
        <strain evidence="2 3">GH-Sj1</strain>
    </source>
</reference>
<feature type="compositionally biased region" description="Low complexity" evidence="1">
    <location>
        <begin position="94"/>
        <end position="109"/>
    </location>
</feature>
<feature type="compositionally biased region" description="Polar residues" evidence="1">
    <location>
        <begin position="56"/>
        <end position="73"/>
    </location>
</feature>
<evidence type="ECO:0000313" key="3">
    <source>
        <dbReference type="Proteomes" id="UP000826661"/>
    </source>
</evidence>
<feature type="compositionally biased region" description="Polar residues" evidence="1">
    <location>
        <begin position="1"/>
        <end position="10"/>
    </location>
</feature>
<name>A0A8G0LL09_9HYPO</name>
<feature type="region of interest" description="Disordered" evidence="1">
    <location>
        <begin position="1"/>
        <end position="115"/>
    </location>
</feature>
<gene>
    <name evidence="2" type="ORF">H0G86_011179</name>
</gene>